<gene>
    <name evidence="4" type="ORF">GPECTOR_1004g270</name>
</gene>
<proteinExistence type="predicted"/>
<dbReference type="CDD" id="cd00038">
    <property type="entry name" value="CAP_ED"/>
    <property type="match status" value="1"/>
</dbReference>
<evidence type="ECO:0000256" key="1">
    <source>
        <dbReference type="ARBA" id="ARBA00022826"/>
    </source>
</evidence>
<dbReference type="AlphaFoldDB" id="A0A150FUZ8"/>
<keyword evidence="2" id="KW-0851">Voltage-gated channel</keyword>
<keyword evidence="1" id="KW-0630">Potassium</keyword>
<accession>A0A150FUZ8</accession>
<evidence type="ECO:0000313" key="5">
    <source>
        <dbReference type="Proteomes" id="UP000075714"/>
    </source>
</evidence>
<dbReference type="GO" id="GO:0034702">
    <property type="term" value="C:monoatomic ion channel complex"/>
    <property type="evidence" value="ECO:0007669"/>
    <property type="project" value="UniProtKB-KW"/>
</dbReference>
<protein>
    <recommendedName>
        <fullName evidence="3">Cyclic nucleotide-binding domain-containing protein</fullName>
    </recommendedName>
</protein>
<evidence type="ECO:0000259" key="3">
    <source>
        <dbReference type="PROSITE" id="PS50042"/>
    </source>
</evidence>
<keyword evidence="1" id="KW-0633">Potassium transport</keyword>
<dbReference type="InterPro" id="IPR018490">
    <property type="entry name" value="cNMP-bd_dom_sf"/>
</dbReference>
<keyword evidence="2" id="KW-0813">Transport</keyword>
<dbReference type="GO" id="GO:0005249">
    <property type="term" value="F:voltage-gated potassium channel activity"/>
    <property type="evidence" value="ECO:0007669"/>
    <property type="project" value="InterPro"/>
</dbReference>
<dbReference type="Proteomes" id="UP000075714">
    <property type="component" value="Unassembled WGS sequence"/>
</dbReference>
<dbReference type="InterPro" id="IPR045319">
    <property type="entry name" value="KAT/AKT"/>
</dbReference>
<dbReference type="InterPro" id="IPR014710">
    <property type="entry name" value="RmlC-like_jellyroll"/>
</dbReference>
<dbReference type="SUPFAM" id="SSF51206">
    <property type="entry name" value="cAMP-binding domain-like"/>
    <property type="match status" value="1"/>
</dbReference>
<name>A0A150FUZ8_GONPE</name>
<dbReference type="Gene3D" id="2.60.120.10">
    <property type="entry name" value="Jelly Rolls"/>
    <property type="match status" value="1"/>
</dbReference>
<dbReference type="OrthoDB" id="2012993at2759"/>
<keyword evidence="5" id="KW-1185">Reference proteome</keyword>
<dbReference type="EMBL" id="LSYV01000999">
    <property type="protein sequence ID" value="KXZ41005.1"/>
    <property type="molecule type" value="Genomic_DNA"/>
</dbReference>
<comment type="caution">
    <text evidence="4">The sequence shown here is derived from an EMBL/GenBank/DDBJ whole genome shotgun (WGS) entry which is preliminary data.</text>
</comment>
<dbReference type="InterPro" id="IPR000595">
    <property type="entry name" value="cNMP-bd_dom"/>
</dbReference>
<evidence type="ECO:0000256" key="2">
    <source>
        <dbReference type="ARBA" id="ARBA00022882"/>
    </source>
</evidence>
<keyword evidence="2" id="KW-0407">Ion channel</keyword>
<dbReference type="PROSITE" id="PS50042">
    <property type="entry name" value="CNMP_BINDING_3"/>
    <property type="match status" value="1"/>
</dbReference>
<dbReference type="PANTHER" id="PTHR45743">
    <property type="entry name" value="POTASSIUM CHANNEL AKT1"/>
    <property type="match status" value="1"/>
</dbReference>
<evidence type="ECO:0000313" key="4">
    <source>
        <dbReference type="EMBL" id="KXZ41005.1"/>
    </source>
</evidence>
<organism evidence="4 5">
    <name type="scientific">Gonium pectorale</name>
    <name type="common">Green alga</name>
    <dbReference type="NCBI Taxonomy" id="33097"/>
    <lineage>
        <taxon>Eukaryota</taxon>
        <taxon>Viridiplantae</taxon>
        <taxon>Chlorophyta</taxon>
        <taxon>core chlorophytes</taxon>
        <taxon>Chlorophyceae</taxon>
        <taxon>CS clade</taxon>
        <taxon>Chlamydomonadales</taxon>
        <taxon>Volvocaceae</taxon>
        <taxon>Gonium</taxon>
    </lineage>
</organism>
<keyword evidence="2" id="KW-0406">Ion transport</keyword>
<sequence length="334" mass="35289">MVTGDEHSKAFRDSMSHLIEYSQDNELPERLQAAMKEHLVVHFDSAQTSDDQVLGIYPTSMRRRALRHLYLQPIKGCYLFRGCKQRFLDALLTAARVELFLPGVEIVTEGDNVVELLIVVAGEVAVSQGGSRMGGSYLAHASSVFVNSGVMSFTAGTGGGASGVARGSMSFTGNREGSVGSMRGDASASDLEGGSVHVGRLGALSPGGGPPRVNLSNAQRRGCSDALAEVAFFTDGASHEAVVGTTPVRVLSLPKAAWELLVQQFPQQIRIVLENVQRATEASVQDNLKAAAAKSQLTAEQLHVALSLVAGAAGFENTDPLVLAQTRGEVSVEL</sequence>
<feature type="domain" description="Cyclic nucleotide-binding" evidence="3">
    <location>
        <begin position="79"/>
        <end position="126"/>
    </location>
</feature>
<dbReference type="PANTHER" id="PTHR45743:SF2">
    <property type="entry name" value="POTASSIUM CHANNEL AKT1"/>
    <property type="match status" value="1"/>
</dbReference>
<keyword evidence="1" id="KW-0631">Potassium channel</keyword>
<reference evidence="5" key="1">
    <citation type="journal article" date="2016" name="Nat. Commun.">
        <title>The Gonium pectorale genome demonstrates co-option of cell cycle regulation during the evolution of multicellularity.</title>
        <authorList>
            <person name="Hanschen E.R."/>
            <person name="Marriage T.N."/>
            <person name="Ferris P.J."/>
            <person name="Hamaji T."/>
            <person name="Toyoda A."/>
            <person name="Fujiyama A."/>
            <person name="Neme R."/>
            <person name="Noguchi H."/>
            <person name="Minakuchi Y."/>
            <person name="Suzuki M."/>
            <person name="Kawai-Toyooka H."/>
            <person name="Smith D.R."/>
            <person name="Sparks H."/>
            <person name="Anderson J."/>
            <person name="Bakaric R."/>
            <person name="Luria V."/>
            <person name="Karger A."/>
            <person name="Kirschner M.W."/>
            <person name="Durand P.M."/>
            <person name="Michod R.E."/>
            <person name="Nozaki H."/>
            <person name="Olson B.J."/>
        </authorList>
    </citation>
    <scope>NUCLEOTIDE SEQUENCE [LARGE SCALE GENOMIC DNA]</scope>
    <source>
        <strain evidence="5">NIES-2863</strain>
    </source>
</reference>